<dbReference type="PANTHER" id="PTHR46726">
    <property type="entry name" value="TWO PORE CHANNEL 3"/>
    <property type="match status" value="1"/>
</dbReference>
<keyword evidence="2" id="KW-1185">Reference proteome</keyword>
<organism evidence="2 3">
    <name type="scientific">Trichobilharzia regenti</name>
    <name type="common">Nasal bird schistosome</name>
    <dbReference type="NCBI Taxonomy" id="157069"/>
    <lineage>
        <taxon>Eukaryota</taxon>
        <taxon>Metazoa</taxon>
        <taxon>Spiralia</taxon>
        <taxon>Lophotrochozoa</taxon>
        <taxon>Platyhelminthes</taxon>
        <taxon>Trematoda</taxon>
        <taxon>Digenea</taxon>
        <taxon>Strigeidida</taxon>
        <taxon>Schistosomatoidea</taxon>
        <taxon>Schistosomatidae</taxon>
        <taxon>Trichobilharzia</taxon>
    </lineage>
</organism>
<feature type="transmembrane region" description="Helical" evidence="1">
    <location>
        <begin position="121"/>
        <end position="140"/>
    </location>
</feature>
<feature type="transmembrane region" description="Helical" evidence="1">
    <location>
        <begin position="82"/>
        <end position="100"/>
    </location>
</feature>
<evidence type="ECO:0000256" key="1">
    <source>
        <dbReference type="SAM" id="Phobius"/>
    </source>
</evidence>
<keyword evidence="1" id="KW-1133">Transmembrane helix</keyword>
<feature type="transmembrane region" description="Helical" evidence="1">
    <location>
        <begin position="183"/>
        <end position="205"/>
    </location>
</feature>
<feature type="transmembrane region" description="Helical" evidence="1">
    <location>
        <begin position="52"/>
        <end position="70"/>
    </location>
</feature>
<protein>
    <recommendedName>
        <fullName evidence="4">Ion_trans domain-containing protein</fullName>
    </recommendedName>
</protein>
<keyword evidence="1" id="KW-0472">Membrane</keyword>
<evidence type="ECO:0000313" key="2">
    <source>
        <dbReference type="Proteomes" id="UP000050795"/>
    </source>
</evidence>
<accession>A0AA85JPT6</accession>
<dbReference type="AlphaFoldDB" id="A0AA85JPT6"/>
<dbReference type="WBParaSite" id="TREG1_37100.1">
    <property type="protein sequence ID" value="TREG1_37100.1"/>
    <property type="gene ID" value="TREG1_37100"/>
</dbReference>
<reference evidence="2" key="1">
    <citation type="submission" date="2022-06" db="EMBL/GenBank/DDBJ databases">
        <authorList>
            <person name="Berger JAMES D."/>
            <person name="Berger JAMES D."/>
        </authorList>
    </citation>
    <scope>NUCLEOTIDE SEQUENCE [LARGE SCALE GENOMIC DNA]</scope>
</reference>
<keyword evidence="1" id="KW-0812">Transmembrane</keyword>
<sequence>MEEDEEFLSGRARRFVLGSTLIRDACASRLEIKFKQDLLSVQMYERYYSKPYIALYYFLTVLNLLTIIIEYPPNIWINDKPIPYYIPLIINLFCEGYFYYRWYIIYAISEKDTLKRNISSIMTITILITMTIDAIVYILLNELNIGKPVRWSRALRPVLLLTFPENRRLRAAFYNLRRTLIDVLPVFGLFGACLIFISIVTLALIGDKN</sequence>
<proteinExistence type="predicted"/>
<dbReference type="Proteomes" id="UP000050795">
    <property type="component" value="Unassembled WGS sequence"/>
</dbReference>
<name>A0AA85JPT6_TRIRE</name>
<evidence type="ECO:0000313" key="3">
    <source>
        <dbReference type="WBParaSite" id="TREG1_37100.1"/>
    </source>
</evidence>
<evidence type="ECO:0008006" key="4">
    <source>
        <dbReference type="Google" id="ProtNLM"/>
    </source>
</evidence>
<reference evidence="3" key="2">
    <citation type="submission" date="2023-11" db="UniProtKB">
        <authorList>
            <consortium name="WormBaseParasite"/>
        </authorList>
    </citation>
    <scope>IDENTIFICATION</scope>
</reference>
<dbReference type="PANTHER" id="PTHR46726:SF1">
    <property type="entry name" value="TWO-PORE CALCIUM CHANNEL 3"/>
    <property type="match status" value="1"/>
</dbReference>